<keyword evidence="4" id="KW-0472">Membrane</keyword>
<dbReference type="PANTHER" id="PTHR31415:SF3">
    <property type="entry name" value="LATE EMBRYOGENESIS ABUNDANT (LEA) HYDROXYPROLINE-RICH GLYCOPROTEIN FAMILY"/>
    <property type="match status" value="1"/>
</dbReference>
<evidence type="ECO:0000256" key="4">
    <source>
        <dbReference type="ARBA" id="ARBA00023136"/>
    </source>
</evidence>
<feature type="domain" description="Late embryogenesis abundant protein LEA-2 subgroup" evidence="6">
    <location>
        <begin position="36"/>
        <end position="139"/>
    </location>
</feature>
<reference evidence="7 8" key="1">
    <citation type="submission" date="2019-07" db="EMBL/GenBank/DDBJ databases">
        <title>De Novo Assembly of kiwifruit Actinidia rufa.</title>
        <authorList>
            <person name="Sugita-Konishi S."/>
            <person name="Sato K."/>
            <person name="Mori E."/>
            <person name="Abe Y."/>
            <person name="Kisaki G."/>
            <person name="Hamano K."/>
            <person name="Suezawa K."/>
            <person name="Otani M."/>
            <person name="Fukuda T."/>
            <person name="Manabe T."/>
            <person name="Gomi K."/>
            <person name="Tabuchi M."/>
            <person name="Akimitsu K."/>
            <person name="Kataoka I."/>
        </authorList>
    </citation>
    <scope>NUCLEOTIDE SEQUENCE [LARGE SCALE GENOMIC DNA]</scope>
    <source>
        <strain evidence="8">cv. Fuchu</strain>
    </source>
</reference>
<dbReference type="AlphaFoldDB" id="A0A7J0G686"/>
<evidence type="ECO:0000313" key="7">
    <source>
        <dbReference type="EMBL" id="GFZ06300.1"/>
    </source>
</evidence>
<dbReference type="Proteomes" id="UP000585474">
    <property type="component" value="Unassembled WGS sequence"/>
</dbReference>
<dbReference type="InterPro" id="IPR044839">
    <property type="entry name" value="NDR1-like"/>
</dbReference>
<dbReference type="EMBL" id="BJWL01000018">
    <property type="protein sequence ID" value="GFZ06300.1"/>
    <property type="molecule type" value="Genomic_DNA"/>
</dbReference>
<name>A0A7J0G686_9ERIC</name>
<dbReference type="GO" id="GO:0009506">
    <property type="term" value="C:plasmodesma"/>
    <property type="evidence" value="ECO:0007669"/>
    <property type="project" value="TreeGrafter"/>
</dbReference>
<keyword evidence="2" id="KW-0812">Transmembrane</keyword>
<accession>A0A7J0G686</accession>
<sequence length="162" mass="18371">MYSNDQLPSHTRHRSFSVPGRAQENGLGKARVVFRVTARNENQNIGIYYDAMHVTLYYHDQSMGETSLLFPFFQEPKNTTVVDGVLSGATLTVNNELWMQFQADLGRGVVIFRLEVTSNIRFKVSTWDSKRHKMHANCEVGVGSDGSILASYVDKRCPVYFT</sequence>
<dbReference type="Pfam" id="PF03168">
    <property type="entry name" value="LEA_2"/>
    <property type="match status" value="1"/>
</dbReference>
<dbReference type="GO" id="GO:0005886">
    <property type="term" value="C:plasma membrane"/>
    <property type="evidence" value="ECO:0007669"/>
    <property type="project" value="TreeGrafter"/>
</dbReference>
<proteinExistence type="predicted"/>
<organism evidence="7 8">
    <name type="scientific">Actinidia rufa</name>
    <dbReference type="NCBI Taxonomy" id="165716"/>
    <lineage>
        <taxon>Eukaryota</taxon>
        <taxon>Viridiplantae</taxon>
        <taxon>Streptophyta</taxon>
        <taxon>Embryophyta</taxon>
        <taxon>Tracheophyta</taxon>
        <taxon>Spermatophyta</taxon>
        <taxon>Magnoliopsida</taxon>
        <taxon>eudicotyledons</taxon>
        <taxon>Gunneridae</taxon>
        <taxon>Pentapetalae</taxon>
        <taxon>asterids</taxon>
        <taxon>Ericales</taxon>
        <taxon>Actinidiaceae</taxon>
        <taxon>Actinidia</taxon>
    </lineage>
</organism>
<comment type="caution">
    <text evidence="7">The sequence shown here is derived from an EMBL/GenBank/DDBJ whole genome shotgun (WGS) entry which is preliminary data.</text>
</comment>
<evidence type="ECO:0000256" key="5">
    <source>
        <dbReference type="SAM" id="MobiDB-lite"/>
    </source>
</evidence>
<dbReference type="GO" id="GO:0098542">
    <property type="term" value="P:defense response to other organism"/>
    <property type="evidence" value="ECO:0007669"/>
    <property type="project" value="InterPro"/>
</dbReference>
<keyword evidence="3" id="KW-1133">Transmembrane helix</keyword>
<evidence type="ECO:0000259" key="6">
    <source>
        <dbReference type="Pfam" id="PF03168"/>
    </source>
</evidence>
<evidence type="ECO:0000256" key="2">
    <source>
        <dbReference type="ARBA" id="ARBA00022692"/>
    </source>
</evidence>
<dbReference type="PANTHER" id="PTHR31415">
    <property type="entry name" value="OS05G0367900 PROTEIN"/>
    <property type="match status" value="1"/>
</dbReference>
<dbReference type="InterPro" id="IPR004864">
    <property type="entry name" value="LEA_2"/>
</dbReference>
<dbReference type="OrthoDB" id="779224at2759"/>
<evidence type="ECO:0000256" key="1">
    <source>
        <dbReference type="ARBA" id="ARBA00004167"/>
    </source>
</evidence>
<gene>
    <name evidence="7" type="ORF">Acr_18g0004700</name>
</gene>
<feature type="region of interest" description="Disordered" evidence="5">
    <location>
        <begin position="1"/>
        <end position="22"/>
    </location>
</feature>
<keyword evidence="8" id="KW-1185">Reference proteome</keyword>
<comment type="subcellular location">
    <subcellularLocation>
        <location evidence="1">Membrane</location>
        <topology evidence="1">Single-pass membrane protein</topology>
    </subcellularLocation>
</comment>
<protein>
    <recommendedName>
        <fullName evidence="6">Late embryogenesis abundant protein LEA-2 subgroup domain-containing protein</fullName>
    </recommendedName>
</protein>
<evidence type="ECO:0000313" key="8">
    <source>
        <dbReference type="Proteomes" id="UP000585474"/>
    </source>
</evidence>
<evidence type="ECO:0000256" key="3">
    <source>
        <dbReference type="ARBA" id="ARBA00022989"/>
    </source>
</evidence>